<evidence type="ECO:0000259" key="3">
    <source>
        <dbReference type="Pfam" id="PF05368"/>
    </source>
</evidence>
<comment type="similarity">
    <text evidence="1">Belongs to the NmrA-type oxidoreductase family.</text>
</comment>
<dbReference type="InterPro" id="IPR051164">
    <property type="entry name" value="NmrA-like_oxidored"/>
</dbReference>
<organism evidence="4 5">
    <name type="scientific">Fusarium oxysporum</name>
    <name type="common">Fusarium vascular wilt</name>
    <dbReference type="NCBI Taxonomy" id="5507"/>
    <lineage>
        <taxon>Eukaryota</taxon>
        <taxon>Fungi</taxon>
        <taxon>Dikarya</taxon>
        <taxon>Ascomycota</taxon>
        <taxon>Pezizomycotina</taxon>
        <taxon>Sordariomycetes</taxon>
        <taxon>Hypocreomycetidae</taxon>
        <taxon>Hypocreales</taxon>
        <taxon>Nectriaceae</taxon>
        <taxon>Fusarium</taxon>
        <taxon>Fusarium oxysporum species complex</taxon>
    </lineage>
</organism>
<dbReference type="Gene3D" id="3.40.50.720">
    <property type="entry name" value="NAD(P)-binding Rossmann-like Domain"/>
    <property type="match status" value="1"/>
</dbReference>
<keyword evidence="2" id="KW-0521">NADP</keyword>
<dbReference type="VEuPathDB" id="FungiDB:FOMG_17250"/>
<gene>
    <name evidence="4" type="ORF">FRV6_11844</name>
</gene>
<dbReference type="VEuPathDB" id="FungiDB:FOZG_16461"/>
<dbReference type="Pfam" id="PF05368">
    <property type="entry name" value="NmrA"/>
    <property type="match status" value="1"/>
</dbReference>
<proteinExistence type="inferred from homology"/>
<evidence type="ECO:0000256" key="2">
    <source>
        <dbReference type="ARBA" id="ARBA00022857"/>
    </source>
</evidence>
<dbReference type="PANTHER" id="PTHR42748">
    <property type="entry name" value="NITROGEN METABOLITE REPRESSION PROTEIN NMRA FAMILY MEMBER"/>
    <property type="match status" value="1"/>
</dbReference>
<dbReference type="GO" id="GO:0005634">
    <property type="term" value="C:nucleus"/>
    <property type="evidence" value="ECO:0007669"/>
    <property type="project" value="TreeGrafter"/>
</dbReference>
<accession>A0A2H3TGH9</accession>
<dbReference type="VEuPathDB" id="FungiDB:FOC4_g10002199"/>
<evidence type="ECO:0000256" key="1">
    <source>
        <dbReference type="ARBA" id="ARBA00006328"/>
    </source>
</evidence>
<dbReference type="InterPro" id="IPR008030">
    <property type="entry name" value="NmrA-like"/>
</dbReference>
<reference evidence="5" key="1">
    <citation type="submission" date="2016-09" db="EMBL/GenBank/DDBJ databases">
        <authorList>
            <person name="Guldener U."/>
        </authorList>
    </citation>
    <scope>NUCLEOTIDE SEQUENCE [LARGE SCALE GENOMIC DNA]</scope>
    <source>
        <strain evidence="5">V64-1</strain>
    </source>
</reference>
<dbReference type="AlphaFoldDB" id="A0A2H3TGH9"/>
<dbReference type="InterPro" id="IPR036291">
    <property type="entry name" value="NAD(P)-bd_dom_sf"/>
</dbReference>
<sequence>MSGSKKTVLMIGGTGAQGAAVVKALSDDSAYEIRVLTRSAASPAAAELAALPDVTIMEGNPYEEATLQHAFDAVELAWVNTNGFAIGEKNEIYWGIRMYEIARSSGVSHFQWASLPYVSKLGDFDPKYRTGHMDGKGKVADYISAQPTSPMKWTILTSCMYMETLTELLAPRQSPEDPDLTVFAAPLGNGRPPLIYLADLGRYARWVFDNPGRSNGMNLMVATENIGWECLAKTFTEVTGKKAIYKDISLDELFTSGAFPFPDRKVGHSVSMEDPTLQSYRQNFSGFWNSWKADLVKVDYAVLDDILPTRIKTLSEWMKLVGYTGERHPVLKDYRDHAKQRQQGFADIKLNS</sequence>
<dbReference type="OrthoDB" id="300709at2759"/>
<dbReference type="VEuPathDB" id="FungiDB:HZS61_016001"/>
<dbReference type="EMBL" id="FMJY01000007">
    <property type="protein sequence ID" value="SCO87717.1"/>
    <property type="molecule type" value="Genomic_DNA"/>
</dbReference>
<dbReference type="VEuPathDB" id="FungiDB:FOC1_g10001509"/>
<feature type="domain" description="NmrA-like" evidence="3">
    <location>
        <begin position="5"/>
        <end position="262"/>
    </location>
</feature>
<dbReference type="PANTHER" id="PTHR42748:SF14">
    <property type="entry name" value="SNOAL-LIKE DOMAIN-CONTAINING PROTEIN"/>
    <property type="match status" value="1"/>
</dbReference>
<dbReference type="Proteomes" id="UP000219369">
    <property type="component" value="Unassembled WGS sequence"/>
</dbReference>
<name>A0A2H3TGH9_FUSOX</name>
<evidence type="ECO:0000313" key="4">
    <source>
        <dbReference type="EMBL" id="SCO87717.1"/>
    </source>
</evidence>
<dbReference type="VEuPathDB" id="FungiDB:FOXG_08868"/>
<evidence type="ECO:0000313" key="5">
    <source>
        <dbReference type="Proteomes" id="UP000219369"/>
    </source>
</evidence>
<protein>
    <submittedName>
        <fullName evidence="4">Related to nitrogen metabolic regulation protein nmr</fullName>
    </submittedName>
</protein>
<dbReference type="Gene3D" id="3.90.25.10">
    <property type="entry name" value="UDP-galactose 4-epimerase, domain 1"/>
    <property type="match status" value="1"/>
</dbReference>
<dbReference type="SUPFAM" id="SSF51735">
    <property type="entry name" value="NAD(P)-binding Rossmann-fold domains"/>
    <property type="match status" value="1"/>
</dbReference>
<dbReference type="VEuPathDB" id="FungiDB:FOIG_04619"/>